<evidence type="ECO:0000313" key="6">
    <source>
        <dbReference type="EMBL" id="MEB3962177.1"/>
    </source>
</evidence>
<comment type="caution">
    <text evidence="6">The sequence shown here is derived from an EMBL/GenBank/DDBJ whole genome shotgun (WGS) entry which is preliminary data.</text>
</comment>
<dbReference type="Pfam" id="PF13191">
    <property type="entry name" value="AAA_16"/>
    <property type="match status" value="1"/>
</dbReference>
<accession>A0ABU6CDF0</accession>
<dbReference type="PANTHER" id="PTHR44858">
    <property type="entry name" value="TETRATRICOPEPTIDE REPEAT PROTEIN 6"/>
    <property type="match status" value="1"/>
</dbReference>
<feature type="repeat" description="TPR" evidence="3">
    <location>
        <begin position="588"/>
        <end position="621"/>
    </location>
</feature>
<dbReference type="InterPro" id="IPR019734">
    <property type="entry name" value="TPR_rpt"/>
</dbReference>
<dbReference type="SUPFAM" id="SSF48439">
    <property type="entry name" value="Protein prenylyltransferase"/>
    <property type="match status" value="1"/>
</dbReference>
<gene>
    <name evidence="6" type="ORF">OKJ48_18250</name>
</gene>
<dbReference type="PANTHER" id="PTHR44858:SF1">
    <property type="entry name" value="UDP-N-ACETYLGLUCOSAMINE--PEPTIDE N-ACETYLGLUCOSAMINYLTRANSFERASE SPINDLY-RELATED"/>
    <property type="match status" value="1"/>
</dbReference>
<dbReference type="InterPro" id="IPR027417">
    <property type="entry name" value="P-loop_NTPase"/>
</dbReference>
<feature type="repeat" description="TPR" evidence="3">
    <location>
        <begin position="690"/>
        <end position="723"/>
    </location>
</feature>
<sequence>MGDRVPTRRELIQQRRRSGFVGRQGELASFTEAFGQAPREVTQFLFHIHGPAGVGKSTLVRQMETEARDRQAGTGYVDESVADVVEALEALSGQFAQQGLALKDFDKAVGAYRQRRHEAAIAAGSVGAEAADGRGESEAGGGGEPPSPGSVVAAQVGLVALGMIPGVGAFTGPLDPHQVAAGAGQLKRLGGRFRSADDLEMVLAPLRALTPVFLKDLAEVARRRPWVVLFFDTYERIGPLLDVWLRDTLMLARYGDVPANVLVVLAGQTRLDVRVWADWLDLTVDLPLEVFTEAEARRYLAARHISDEQVVEVILRLSGRLPVLLSLLAEARPATAEDVGDPSGTAVERFLKWETDPARRSTALACALPAELDEDLYRAAAQADTADMFDWLRSLPFVSERAGRCRYHDVVRDAMLRLQRQQSPARWSAQHARLAAFHRDRRTALEDGTPPADGWWDDASWRDYRLQETCHHLCASPQAALPGALRELLDAYDQGLPVLRRWVQALTQAGRDADAPDITVWVQRLHTALGEQDPGTAFLTVLLAGDALSAESRSFAYLLRGREHRNAAQYPAALTDYDRSLELNPQVARAYYGRGLTHLRMEHYEQALTDLTRAIEIEPQSAENIAGRGNVYSVMRRHSDALTDYNHAIELNPDKAWIIANRGYTYRGMGRYEDALTEFDRAIELNPDEAWSITNRGQTYRSMGRYDNALTDFNHAIEIDPDDGWSWLELAVLYQLIGKDSEKAEAWRKAEELFTAVIAGNTVATEQARFNLFVSWCARSEWEKATRHLREILAGKPSARLAGEALADVQDLQQALRLDQDRIAAVLRTLETYMQTPPDVY</sequence>
<feature type="repeat" description="TPR" evidence="3">
    <location>
        <begin position="656"/>
        <end position="689"/>
    </location>
</feature>
<evidence type="ECO:0000256" key="1">
    <source>
        <dbReference type="ARBA" id="ARBA00022737"/>
    </source>
</evidence>
<dbReference type="PROSITE" id="PS50005">
    <property type="entry name" value="TPR"/>
    <property type="match status" value="5"/>
</dbReference>
<evidence type="ECO:0000259" key="5">
    <source>
        <dbReference type="Pfam" id="PF13191"/>
    </source>
</evidence>
<feature type="domain" description="Orc1-like AAA ATPase" evidence="5">
    <location>
        <begin position="20"/>
        <end position="139"/>
    </location>
</feature>
<keyword evidence="2 3" id="KW-0802">TPR repeat</keyword>
<name>A0ABU6CDF0_9ACTN</name>
<reference evidence="6 7" key="1">
    <citation type="submission" date="2022-10" db="EMBL/GenBank/DDBJ databases">
        <authorList>
            <person name="Xie J."/>
            <person name="Shen N."/>
        </authorList>
    </citation>
    <scope>NUCLEOTIDE SEQUENCE [LARGE SCALE GENOMIC DNA]</scope>
    <source>
        <strain evidence="6 7">DSM 41681</strain>
    </source>
</reference>
<dbReference type="InterPro" id="IPR011990">
    <property type="entry name" value="TPR-like_helical_dom_sf"/>
</dbReference>
<feature type="repeat" description="TPR" evidence="3">
    <location>
        <begin position="554"/>
        <end position="587"/>
    </location>
</feature>
<evidence type="ECO:0000256" key="2">
    <source>
        <dbReference type="ARBA" id="ARBA00022803"/>
    </source>
</evidence>
<feature type="repeat" description="TPR" evidence="3">
    <location>
        <begin position="622"/>
        <end position="655"/>
    </location>
</feature>
<dbReference type="Pfam" id="PF13371">
    <property type="entry name" value="TPR_9"/>
    <property type="match status" value="1"/>
</dbReference>
<dbReference type="InterPro" id="IPR041664">
    <property type="entry name" value="AAA_16"/>
</dbReference>
<dbReference type="RefSeq" id="WP_324769638.1">
    <property type="nucleotide sequence ID" value="NZ_JAOZYB010000128.1"/>
</dbReference>
<keyword evidence="1" id="KW-0677">Repeat</keyword>
<dbReference type="Pfam" id="PF13424">
    <property type="entry name" value="TPR_12"/>
    <property type="match status" value="1"/>
</dbReference>
<dbReference type="Gene3D" id="1.25.40.10">
    <property type="entry name" value="Tetratricopeptide repeat domain"/>
    <property type="match status" value="2"/>
</dbReference>
<dbReference type="InterPro" id="IPR050498">
    <property type="entry name" value="Ycf3"/>
</dbReference>
<proteinExistence type="predicted"/>
<dbReference type="SUPFAM" id="SSF52540">
    <property type="entry name" value="P-loop containing nucleoside triphosphate hydrolases"/>
    <property type="match status" value="1"/>
</dbReference>
<dbReference type="Proteomes" id="UP001352223">
    <property type="component" value="Unassembled WGS sequence"/>
</dbReference>
<organism evidence="6 7">
    <name type="scientific">Streptomyces kunmingensis</name>
    <dbReference type="NCBI Taxonomy" id="68225"/>
    <lineage>
        <taxon>Bacteria</taxon>
        <taxon>Bacillati</taxon>
        <taxon>Actinomycetota</taxon>
        <taxon>Actinomycetes</taxon>
        <taxon>Kitasatosporales</taxon>
        <taxon>Streptomycetaceae</taxon>
        <taxon>Streptomyces</taxon>
    </lineage>
</organism>
<dbReference type="Gene3D" id="3.40.50.300">
    <property type="entry name" value="P-loop containing nucleotide triphosphate hydrolases"/>
    <property type="match status" value="1"/>
</dbReference>
<feature type="region of interest" description="Disordered" evidence="4">
    <location>
        <begin position="125"/>
        <end position="148"/>
    </location>
</feature>
<dbReference type="EMBL" id="JAOZYB010000128">
    <property type="protein sequence ID" value="MEB3962177.1"/>
    <property type="molecule type" value="Genomic_DNA"/>
</dbReference>
<evidence type="ECO:0000256" key="3">
    <source>
        <dbReference type="PROSITE-ProRule" id="PRU00339"/>
    </source>
</evidence>
<dbReference type="SMART" id="SM00028">
    <property type="entry name" value="TPR"/>
    <property type="match status" value="6"/>
</dbReference>
<dbReference type="PROSITE" id="PS50293">
    <property type="entry name" value="TPR_REGION"/>
    <property type="match status" value="3"/>
</dbReference>
<evidence type="ECO:0000256" key="4">
    <source>
        <dbReference type="SAM" id="MobiDB-lite"/>
    </source>
</evidence>
<keyword evidence="7" id="KW-1185">Reference proteome</keyword>
<evidence type="ECO:0000313" key="7">
    <source>
        <dbReference type="Proteomes" id="UP001352223"/>
    </source>
</evidence>
<protein>
    <submittedName>
        <fullName evidence="6">Tetratricopeptide repeat protein</fullName>
    </submittedName>
</protein>